<protein>
    <recommendedName>
        <fullName evidence="6">RNA-binding protein KhpB</fullName>
    </recommendedName>
    <alternativeName>
        <fullName evidence="6">RNA-binding protein EloR</fullName>
    </alternativeName>
</protein>
<evidence type="ECO:0000259" key="7">
    <source>
        <dbReference type="PROSITE" id="PS51061"/>
    </source>
</evidence>
<keyword evidence="5 6" id="KW-0961">Cell wall biogenesis/degradation</keyword>
<dbReference type="GO" id="GO:0009252">
    <property type="term" value="P:peptidoglycan biosynthetic process"/>
    <property type="evidence" value="ECO:0007669"/>
    <property type="project" value="UniProtKB-UniRule"/>
</dbReference>
<reference evidence="8 9" key="1">
    <citation type="submission" date="2015-08" db="EMBL/GenBank/DDBJ databases">
        <title>The complete genome sequence of Bacillus beveridgei MLTeJB.</title>
        <authorList>
            <person name="Hanson T.E."/>
            <person name="Mesa C."/>
            <person name="Basesman S.M."/>
            <person name="Oremland R.S."/>
        </authorList>
    </citation>
    <scope>NUCLEOTIDE SEQUENCE [LARGE SCALE GENOMIC DNA]</scope>
    <source>
        <strain evidence="8 9">MLTeJB</strain>
    </source>
</reference>
<keyword evidence="3 6" id="KW-0133">Cell shape</keyword>
<feature type="region of interest" description="Jag_N domain" evidence="6">
    <location>
        <begin position="5"/>
        <end position="55"/>
    </location>
</feature>
<dbReference type="Pfam" id="PF14804">
    <property type="entry name" value="Jag_N"/>
    <property type="match status" value="1"/>
</dbReference>
<sequence>MKKVTVSGKTVEEAVQAGLERLSAEAGQVDYAVIEEAQRGFLGILGGKPAVIEMSLKPDPIKEAKMFLRDTIDKMGITASIDSEEREEGTYLTISGADIGVLIGKRGQTLDSLQYLVNLVANRYSENYFKIYLDAEGYRQRRKEALETLAERLSQKAVRTRREVKLEPMNAHERKIIHTALQTIDTVSTYSEGKEPHRRIVVVPK</sequence>
<dbReference type="CDD" id="cd02414">
    <property type="entry name" value="KH-II_Jag"/>
    <property type="match status" value="1"/>
</dbReference>
<gene>
    <name evidence="8" type="primary">jag</name>
    <name evidence="6" type="synonym">eloR</name>
    <name evidence="6" type="synonym">khpB</name>
    <name evidence="8" type="ORF">BBEV_0008</name>
</gene>
<dbReference type="AlphaFoldDB" id="A0A1D7QR32"/>
<dbReference type="SMART" id="SM00393">
    <property type="entry name" value="R3H"/>
    <property type="match status" value="1"/>
</dbReference>
<keyword evidence="4 6" id="KW-0143">Chaperone</keyword>
<dbReference type="Proteomes" id="UP000094463">
    <property type="component" value="Chromosome"/>
</dbReference>
<evidence type="ECO:0000256" key="4">
    <source>
        <dbReference type="ARBA" id="ARBA00023186"/>
    </source>
</evidence>
<dbReference type="HAMAP" id="MF_00867">
    <property type="entry name" value="KhpB"/>
    <property type="match status" value="1"/>
</dbReference>
<dbReference type="GO" id="GO:0003723">
    <property type="term" value="F:RNA binding"/>
    <property type="evidence" value="ECO:0007669"/>
    <property type="project" value="UniProtKB-UniRule"/>
</dbReference>
<feature type="domain" description="R3H" evidence="7">
    <location>
        <begin position="140"/>
        <end position="205"/>
    </location>
</feature>
<dbReference type="InterPro" id="IPR015946">
    <property type="entry name" value="KH_dom-like_a/b"/>
</dbReference>
<dbReference type="GO" id="GO:0008360">
    <property type="term" value="P:regulation of cell shape"/>
    <property type="evidence" value="ECO:0007669"/>
    <property type="project" value="UniProtKB-KW"/>
</dbReference>
<evidence type="ECO:0000256" key="3">
    <source>
        <dbReference type="ARBA" id="ARBA00022960"/>
    </source>
</evidence>
<evidence type="ECO:0000256" key="5">
    <source>
        <dbReference type="ARBA" id="ARBA00023316"/>
    </source>
</evidence>
<comment type="function">
    <text evidence="6">A probable RNA chaperone. Forms a complex with KhpA which binds to cellular RNA and controls its expression. Plays a role in peptidoglycan (PG) homeostasis and cell length regulation.</text>
</comment>
<dbReference type="PROSITE" id="PS51061">
    <property type="entry name" value="R3H"/>
    <property type="match status" value="1"/>
</dbReference>
<dbReference type="PANTHER" id="PTHR35800:SF1">
    <property type="entry name" value="RNA-BINDING PROTEIN KHPB"/>
    <property type="match status" value="1"/>
</dbReference>
<dbReference type="InterPro" id="IPR034079">
    <property type="entry name" value="R3H_KhpB"/>
</dbReference>
<comment type="subcellular location">
    <subcellularLocation>
        <location evidence="6">Cytoplasm</location>
    </subcellularLocation>
</comment>
<name>A0A1D7QR32_9BACI</name>
<comment type="subunit">
    <text evidence="6">Forms a complex with KhpA.</text>
</comment>
<dbReference type="GO" id="GO:0071555">
    <property type="term" value="P:cell wall organization"/>
    <property type="evidence" value="ECO:0007669"/>
    <property type="project" value="UniProtKB-KW"/>
</dbReference>
<dbReference type="InterPro" id="IPR039247">
    <property type="entry name" value="KhpB"/>
</dbReference>
<dbReference type="Gene3D" id="3.30.1370.50">
    <property type="entry name" value="R3H-like domain"/>
    <property type="match status" value="1"/>
</dbReference>
<dbReference type="NCBIfam" id="NF041568">
    <property type="entry name" value="Jag_EloR"/>
    <property type="match status" value="1"/>
</dbReference>
<dbReference type="PATRIC" id="fig|632773.3.peg.9"/>
<proteinExistence type="inferred from homology"/>
<dbReference type="InterPro" id="IPR036867">
    <property type="entry name" value="R3H_dom_sf"/>
</dbReference>
<keyword evidence="9" id="KW-1185">Reference proteome</keyword>
<keyword evidence="2 6" id="KW-0694">RNA-binding</keyword>
<dbReference type="EMBL" id="CP012502">
    <property type="protein sequence ID" value="AOM81410.1"/>
    <property type="molecule type" value="Genomic_DNA"/>
</dbReference>
<evidence type="ECO:0000313" key="8">
    <source>
        <dbReference type="EMBL" id="AOM81410.1"/>
    </source>
</evidence>
<dbReference type="SMART" id="SM01245">
    <property type="entry name" value="Jag_N"/>
    <property type="match status" value="1"/>
</dbReference>
<evidence type="ECO:0000256" key="1">
    <source>
        <dbReference type="ARBA" id="ARBA00022490"/>
    </source>
</evidence>
<dbReference type="KEGG" id="bbev:BBEV_0008"/>
<comment type="similarity">
    <text evidence="6">Belongs to the KhpB RNA-binding protein family.</text>
</comment>
<dbReference type="InterPro" id="IPR038247">
    <property type="entry name" value="Jag_N_dom_sf"/>
</dbReference>
<dbReference type="Pfam" id="PF01424">
    <property type="entry name" value="R3H"/>
    <property type="match status" value="1"/>
</dbReference>
<dbReference type="STRING" id="632773.BBEV_0008"/>
<organism evidence="8 9">
    <name type="scientific">Salisediminibacterium beveridgei</name>
    <dbReference type="NCBI Taxonomy" id="632773"/>
    <lineage>
        <taxon>Bacteria</taxon>
        <taxon>Bacillati</taxon>
        <taxon>Bacillota</taxon>
        <taxon>Bacilli</taxon>
        <taxon>Bacillales</taxon>
        <taxon>Bacillaceae</taxon>
        <taxon>Salisediminibacterium</taxon>
    </lineage>
</organism>
<dbReference type="Gene3D" id="3.30.300.20">
    <property type="match status" value="1"/>
</dbReference>
<evidence type="ECO:0000313" key="9">
    <source>
        <dbReference type="Proteomes" id="UP000094463"/>
    </source>
</evidence>
<evidence type="ECO:0000256" key="2">
    <source>
        <dbReference type="ARBA" id="ARBA00022884"/>
    </source>
</evidence>
<dbReference type="InterPro" id="IPR038008">
    <property type="entry name" value="Jag_KH"/>
</dbReference>
<dbReference type="PANTHER" id="PTHR35800">
    <property type="entry name" value="PROTEIN JAG"/>
    <property type="match status" value="1"/>
</dbReference>
<dbReference type="RefSeq" id="WP_069363587.1">
    <property type="nucleotide sequence ID" value="NZ_CP012502.1"/>
</dbReference>
<dbReference type="Pfam" id="PF13083">
    <property type="entry name" value="KH_KhpA-B"/>
    <property type="match status" value="1"/>
</dbReference>
<dbReference type="SUPFAM" id="SSF82708">
    <property type="entry name" value="R3H domain"/>
    <property type="match status" value="1"/>
</dbReference>
<dbReference type="GO" id="GO:0005737">
    <property type="term" value="C:cytoplasm"/>
    <property type="evidence" value="ECO:0007669"/>
    <property type="project" value="UniProtKB-SubCell"/>
</dbReference>
<dbReference type="Gene3D" id="3.30.30.80">
    <property type="entry name" value="probable RNA-binding protein from clostridium symbiosum atcc 14940"/>
    <property type="match status" value="1"/>
</dbReference>
<dbReference type="InterPro" id="IPR032782">
    <property type="entry name" value="KhpB_N"/>
</dbReference>
<dbReference type="CDD" id="cd02644">
    <property type="entry name" value="R3H_jag"/>
    <property type="match status" value="1"/>
</dbReference>
<accession>A0A1D7QR32</accession>
<dbReference type="InterPro" id="IPR001374">
    <property type="entry name" value="R3H_dom"/>
</dbReference>
<dbReference type="OrthoDB" id="9794483at2"/>
<evidence type="ECO:0000256" key="6">
    <source>
        <dbReference type="HAMAP-Rule" id="MF_00867"/>
    </source>
</evidence>
<comment type="domain">
    <text evidence="6">Has an N-terminal Jag-N domain and 2 RNA-binding domains (KH and R3H).</text>
</comment>
<keyword evidence="1 6" id="KW-0963">Cytoplasm</keyword>